<dbReference type="GO" id="GO:0035861">
    <property type="term" value="C:site of double-strand break"/>
    <property type="evidence" value="ECO:0007669"/>
    <property type="project" value="TreeGrafter"/>
</dbReference>
<dbReference type="PANTHER" id="PTHR12900:SF0">
    <property type="entry name" value="CHECKPOINT PROTEIN"/>
    <property type="match status" value="1"/>
</dbReference>
<keyword evidence="3" id="KW-0539">Nucleus</keyword>
<reference evidence="5" key="2">
    <citation type="submission" date="2015-06" db="UniProtKB">
        <authorList>
            <consortium name="EnsemblMetazoa"/>
        </authorList>
    </citation>
    <scope>IDENTIFICATION</scope>
</reference>
<sequence>MAGLRRHRVALSGDVKFRLELDHIMKLRGEAVDMSVVTQVTRIVNLFAKQSKTLVLKFTQDHIYILAEPEVTERAMRLWTEIPQSSLFQQYELAGIPPDNVIYLKTKSENLMNSLKTSASNCRSLKIKLRQRTTPCLSLEFEQTSQLTNKSRIIYNYIDVEVVYKRYWNRYEEPNLPPPDITAILPPVAHLKSFTEKCRNIVSLLNISLTASRDLVFQVKGESLEITRKFTNVNIEDDHRSLAFHAAITVDIKRVNNFFKALHPSSNIQVYLNLTDERNAHFSFLQDGITVQFVLPHIS</sequence>
<evidence type="ECO:0000256" key="2">
    <source>
        <dbReference type="ARBA" id="ARBA00005563"/>
    </source>
</evidence>
<dbReference type="GO" id="GO:0000724">
    <property type="term" value="P:double-strand break repair via homologous recombination"/>
    <property type="evidence" value="ECO:0007669"/>
    <property type="project" value="TreeGrafter"/>
</dbReference>
<dbReference type="GO" id="GO:0005730">
    <property type="term" value="C:nucleolus"/>
    <property type="evidence" value="ECO:0007669"/>
    <property type="project" value="InterPro"/>
</dbReference>
<dbReference type="GO" id="GO:0000723">
    <property type="term" value="P:telomere maintenance"/>
    <property type="evidence" value="ECO:0007669"/>
    <property type="project" value="TreeGrafter"/>
</dbReference>
<dbReference type="GO" id="GO:0006289">
    <property type="term" value="P:nucleotide-excision repair"/>
    <property type="evidence" value="ECO:0007669"/>
    <property type="project" value="TreeGrafter"/>
</dbReference>
<proteinExistence type="inferred from homology"/>
<dbReference type="HOGENOM" id="CLU_035754_1_0_1"/>
<dbReference type="Gene3D" id="3.70.10.10">
    <property type="match status" value="1"/>
</dbReference>
<reference evidence="6" key="1">
    <citation type="submission" date="2011-08" db="EMBL/GenBank/DDBJ databases">
        <authorList>
            <person name="Rombauts S."/>
        </authorList>
    </citation>
    <scope>NUCLEOTIDE SEQUENCE</scope>
    <source>
        <strain evidence="6">London</strain>
    </source>
</reference>
<organism evidence="5 6">
    <name type="scientific">Tetranychus urticae</name>
    <name type="common">Two-spotted spider mite</name>
    <dbReference type="NCBI Taxonomy" id="32264"/>
    <lineage>
        <taxon>Eukaryota</taxon>
        <taxon>Metazoa</taxon>
        <taxon>Ecdysozoa</taxon>
        <taxon>Arthropoda</taxon>
        <taxon>Chelicerata</taxon>
        <taxon>Arachnida</taxon>
        <taxon>Acari</taxon>
        <taxon>Acariformes</taxon>
        <taxon>Trombidiformes</taxon>
        <taxon>Prostigmata</taxon>
        <taxon>Eleutherengona</taxon>
        <taxon>Raphignathae</taxon>
        <taxon>Tetranychoidea</taxon>
        <taxon>Tetranychidae</taxon>
        <taxon>Tetranychus</taxon>
    </lineage>
</organism>
<keyword evidence="6" id="KW-1185">Reference proteome</keyword>
<dbReference type="Pfam" id="PF04005">
    <property type="entry name" value="Hus1"/>
    <property type="match status" value="1"/>
</dbReference>
<comment type="similarity">
    <text evidence="2 4">Belongs to the HUS1 family.</text>
</comment>
<dbReference type="eggNOG" id="KOG3999">
    <property type="taxonomic scope" value="Eukaryota"/>
</dbReference>
<evidence type="ECO:0000256" key="4">
    <source>
        <dbReference type="PIRNR" id="PIRNR011312"/>
    </source>
</evidence>
<dbReference type="GO" id="GO:0033314">
    <property type="term" value="P:mitotic DNA replication checkpoint signaling"/>
    <property type="evidence" value="ECO:0007669"/>
    <property type="project" value="TreeGrafter"/>
</dbReference>
<dbReference type="GO" id="GO:0030896">
    <property type="term" value="C:checkpoint clamp complex"/>
    <property type="evidence" value="ECO:0007669"/>
    <property type="project" value="InterPro"/>
</dbReference>
<dbReference type="InterPro" id="IPR007150">
    <property type="entry name" value="HUS1/Mec3"/>
</dbReference>
<dbReference type="GO" id="GO:0031573">
    <property type="term" value="P:mitotic intra-S DNA damage checkpoint signaling"/>
    <property type="evidence" value="ECO:0007669"/>
    <property type="project" value="TreeGrafter"/>
</dbReference>
<dbReference type="PIRSF" id="PIRSF011312">
    <property type="entry name" value="Cell_cycle_HUS1"/>
    <property type="match status" value="1"/>
</dbReference>
<protein>
    <recommendedName>
        <fullName evidence="4">Checkpoint protein</fullName>
    </recommendedName>
</protein>
<accession>T1K8Y5</accession>
<name>T1K8Y5_TETUR</name>
<dbReference type="STRING" id="32264.T1K8Y5"/>
<evidence type="ECO:0000313" key="5">
    <source>
        <dbReference type="EnsemblMetazoa" id="tetur07g03030.1"/>
    </source>
</evidence>
<dbReference type="InterPro" id="IPR016580">
    <property type="entry name" value="HUS1"/>
</dbReference>
<dbReference type="EnsemblMetazoa" id="tetur07g03030.1">
    <property type="protein sequence ID" value="tetur07g03030.1"/>
    <property type="gene ID" value="tetur07g03030"/>
</dbReference>
<evidence type="ECO:0000256" key="1">
    <source>
        <dbReference type="ARBA" id="ARBA00004123"/>
    </source>
</evidence>
<dbReference type="PANTHER" id="PTHR12900">
    <property type="entry name" value="MITOTIC AND DNA DAMAGE CHECKPOINT PROTEIN HUS1"/>
    <property type="match status" value="1"/>
</dbReference>
<dbReference type="GO" id="GO:0044778">
    <property type="term" value="P:meiotic DNA integrity checkpoint signaling"/>
    <property type="evidence" value="ECO:0007669"/>
    <property type="project" value="TreeGrafter"/>
</dbReference>
<comment type="subcellular location">
    <subcellularLocation>
        <location evidence="1">Nucleus</location>
    </subcellularLocation>
</comment>
<dbReference type="Proteomes" id="UP000015104">
    <property type="component" value="Unassembled WGS sequence"/>
</dbReference>
<evidence type="ECO:0000256" key="3">
    <source>
        <dbReference type="ARBA" id="ARBA00023242"/>
    </source>
</evidence>
<dbReference type="EMBL" id="CAEY01001886">
    <property type="status" value="NOT_ANNOTATED_CDS"/>
    <property type="molecule type" value="Genomic_DNA"/>
</dbReference>
<evidence type="ECO:0000313" key="6">
    <source>
        <dbReference type="Proteomes" id="UP000015104"/>
    </source>
</evidence>
<dbReference type="AlphaFoldDB" id="T1K8Y5"/>